<comment type="similarity">
    <text evidence="5">Belongs to the glycosyltransferase 23 family.</text>
</comment>
<keyword evidence="6" id="KW-0175">Coiled coil</keyword>
<dbReference type="CDD" id="cd11792">
    <property type="entry name" value="SH3_Fut8"/>
    <property type="match status" value="1"/>
</dbReference>
<dbReference type="Gene3D" id="2.30.30.40">
    <property type="entry name" value="SH3 Domains"/>
    <property type="match status" value="1"/>
</dbReference>
<evidence type="ECO:0000256" key="5">
    <source>
        <dbReference type="PROSITE-ProRule" id="PRU00992"/>
    </source>
</evidence>
<dbReference type="PANTHER" id="PTHR13132">
    <property type="entry name" value="ALPHA- 1,6 -FUCOSYLTRANSFERASE"/>
    <property type="match status" value="1"/>
</dbReference>
<feature type="domain" description="GT23" evidence="9">
    <location>
        <begin position="368"/>
        <end position="655"/>
    </location>
</feature>
<dbReference type="Pfam" id="PF19745">
    <property type="entry name" value="FUT8_N_cat"/>
    <property type="match status" value="1"/>
</dbReference>
<dbReference type="Proteomes" id="UP001164746">
    <property type="component" value="Chromosome 11"/>
</dbReference>
<name>A0ABY7F9H3_MYAAR</name>
<dbReference type="PROSITE" id="PS50002">
    <property type="entry name" value="SH3"/>
    <property type="match status" value="1"/>
</dbReference>
<evidence type="ECO:0000259" key="8">
    <source>
        <dbReference type="PROSITE" id="PS50002"/>
    </source>
</evidence>
<protein>
    <submittedName>
        <fullName evidence="10">FUT8-like protein</fullName>
    </submittedName>
</protein>
<dbReference type="InterPro" id="IPR027350">
    <property type="entry name" value="GT23_dom"/>
</dbReference>
<dbReference type="Gene3D" id="3.40.50.11350">
    <property type="match status" value="1"/>
</dbReference>
<organism evidence="10 11">
    <name type="scientific">Mya arenaria</name>
    <name type="common">Soft-shell clam</name>
    <dbReference type="NCBI Taxonomy" id="6604"/>
    <lineage>
        <taxon>Eukaryota</taxon>
        <taxon>Metazoa</taxon>
        <taxon>Spiralia</taxon>
        <taxon>Lophotrochozoa</taxon>
        <taxon>Mollusca</taxon>
        <taxon>Bivalvia</taxon>
        <taxon>Autobranchia</taxon>
        <taxon>Heteroconchia</taxon>
        <taxon>Euheterodonta</taxon>
        <taxon>Imparidentia</taxon>
        <taxon>Neoheterodontei</taxon>
        <taxon>Myida</taxon>
        <taxon>Myoidea</taxon>
        <taxon>Myidae</taxon>
        <taxon>Mya</taxon>
    </lineage>
</organism>
<dbReference type="CDD" id="cd11300">
    <property type="entry name" value="Fut8_like"/>
    <property type="match status" value="1"/>
</dbReference>
<feature type="region of interest" description="Important for donor substrate binding" evidence="5">
    <location>
        <begin position="527"/>
        <end position="528"/>
    </location>
</feature>
<reference evidence="10" key="1">
    <citation type="submission" date="2022-11" db="EMBL/GenBank/DDBJ databases">
        <title>Centuries of genome instability and evolution in soft-shell clam transmissible cancer (bioRxiv).</title>
        <authorList>
            <person name="Hart S.F.M."/>
            <person name="Yonemitsu M.A."/>
            <person name="Giersch R.M."/>
            <person name="Beal B.F."/>
            <person name="Arriagada G."/>
            <person name="Davis B.W."/>
            <person name="Ostrander E.A."/>
            <person name="Goff S.P."/>
            <person name="Metzger M.J."/>
        </authorList>
    </citation>
    <scope>NUCLEOTIDE SEQUENCE</scope>
    <source>
        <strain evidence="10">MELC-2E11</strain>
        <tissue evidence="10">Siphon/mantle</tissue>
    </source>
</reference>
<dbReference type="InterPro" id="IPR036028">
    <property type="entry name" value="SH3-like_dom_sf"/>
</dbReference>
<dbReference type="EMBL" id="CP111022">
    <property type="protein sequence ID" value="WAR18828.1"/>
    <property type="molecule type" value="Genomic_DNA"/>
</dbReference>
<evidence type="ECO:0000256" key="1">
    <source>
        <dbReference type="ARBA" id="ARBA00022443"/>
    </source>
</evidence>
<evidence type="ECO:0000256" key="7">
    <source>
        <dbReference type="SAM" id="Phobius"/>
    </source>
</evidence>
<evidence type="ECO:0000313" key="11">
    <source>
        <dbReference type="Proteomes" id="UP001164746"/>
    </source>
</evidence>
<gene>
    <name evidence="10" type="ORF">MAR_000666</name>
</gene>
<dbReference type="SMART" id="SM00326">
    <property type="entry name" value="SH3"/>
    <property type="match status" value="1"/>
</dbReference>
<keyword evidence="3 5" id="KW-0808">Transferase</keyword>
<evidence type="ECO:0000256" key="6">
    <source>
        <dbReference type="SAM" id="Coils"/>
    </source>
</evidence>
<keyword evidence="7" id="KW-0812">Transmembrane</keyword>
<keyword evidence="11" id="KW-1185">Reference proteome</keyword>
<keyword evidence="1 4" id="KW-0728">SH3 domain</keyword>
<accession>A0ABY7F9H3</accession>
<keyword evidence="7" id="KW-1133">Transmembrane helix</keyword>
<evidence type="ECO:0000313" key="10">
    <source>
        <dbReference type="EMBL" id="WAR18828.1"/>
    </source>
</evidence>
<dbReference type="Gene3D" id="1.10.287.1060">
    <property type="entry name" value="ESAT-6-like"/>
    <property type="match status" value="1"/>
</dbReference>
<evidence type="ECO:0000259" key="9">
    <source>
        <dbReference type="PROSITE" id="PS51659"/>
    </source>
</evidence>
<dbReference type="InterPro" id="IPR045573">
    <property type="entry name" value="Fut8_N_cat"/>
</dbReference>
<keyword evidence="2 5" id="KW-0328">Glycosyltransferase</keyword>
<dbReference type="InterPro" id="IPR035653">
    <property type="entry name" value="Fut8_SH3"/>
</dbReference>
<feature type="coiled-coil region" evidence="6">
    <location>
        <begin position="217"/>
        <end position="244"/>
    </location>
</feature>
<evidence type="ECO:0000256" key="4">
    <source>
        <dbReference type="PROSITE-ProRule" id="PRU00192"/>
    </source>
</evidence>
<dbReference type="Pfam" id="PF14604">
    <property type="entry name" value="SH3_9"/>
    <property type="match status" value="1"/>
</dbReference>
<evidence type="ECO:0000256" key="3">
    <source>
        <dbReference type="ARBA" id="ARBA00022679"/>
    </source>
</evidence>
<keyword evidence="7" id="KW-0472">Membrane</keyword>
<sequence length="770" mass="88360">MPQHYRPSECLNITDHQNVSTLQTIRMSQHYRPSECLNITDHQNVSTLQTIRMSQHYRPSKCLNMSGHQNVSTLQTIRMSQHYRPSECLNITDHQNVSTLQAIRMPQHYRPSECLNITDHQNASTLQAIRMQTEHQYFSAISETQDILNPHTAVMILAYLYLIRGSFRDVVIKVVFDAPKARAEMKYWQLVTGLLVAWLLVIMYMSNSVFPNASDTNLRTERQLQRALDELEKLRNQNLELHSLAKQLRMGSQLQHSFAQTGAVGAGPSLEHEVARREMEHVSGEFWLYIHAELTKMKEAAVDPDVVRTINRILAMAGDIHMTLRNKQYQLSEDVDAAGDWRKAEAARLTDLVQRRIAFIQNPSNCEKAKKILCNLGKGCGYGCQLHHVTYCLMTAYASQRTLILQSEGWRYAARGWESVFLPLSNTCHSTHGQPSTRWGPGAMTDNTMVLELPIVDSLSPRPRFLPLAIPEDLGDRLTRVSGDPSAWWIGQFVTYLTRPNTDMQAYLENSKQKLGFESPIVGVHVRRTDKVGMEAQFHSLDEYMGHVEDWFNTYEKRHPDIQRRVFLASDDPEVLQEAKRNYPNYIFVSDTEASKTAGLGSRYTDASLRGIVLDTYLLSRCDFLVCTFSSQVCRVGYELMQPLHGDASQWFRSLDDIFYYGGQNAHNWEAVENHDTDEPGEISFRRGDLIGIAGNHWNGFSKGKNTRNGKTGLFPSYKTVNKIERFKMPTYPKKSCLRVYSLIKLNCIDEVLKSETKQNILRFYQNFYF</sequence>
<dbReference type="SUPFAM" id="SSF50044">
    <property type="entry name" value="SH3-domain"/>
    <property type="match status" value="1"/>
</dbReference>
<evidence type="ECO:0000256" key="2">
    <source>
        <dbReference type="ARBA" id="ARBA00022676"/>
    </source>
</evidence>
<feature type="domain" description="SH3" evidence="8">
    <location>
        <begin position="664"/>
        <end position="725"/>
    </location>
</feature>
<proteinExistence type="inferred from homology"/>
<dbReference type="InterPro" id="IPR001452">
    <property type="entry name" value="SH3_domain"/>
</dbReference>
<dbReference type="PROSITE" id="PS51659">
    <property type="entry name" value="GT23"/>
    <property type="match status" value="1"/>
</dbReference>
<dbReference type="PANTHER" id="PTHR13132:SF29">
    <property type="entry name" value="ALPHA-(1,6)-FUCOSYLTRANSFERASE"/>
    <property type="match status" value="1"/>
</dbReference>
<feature type="transmembrane region" description="Helical" evidence="7">
    <location>
        <begin position="187"/>
        <end position="205"/>
    </location>
</feature>